<evidence type="ECO:0000256" key="3">
    <source>
        <dbReference type="SAM" id="MobiDB-lite"/>
    </source>
</evidence>
<sequence length="292" mass="32154">MTTPTVFVTFIEWVTKVLQRTVWAGWEDAPLSNHGMNQARALGQFFADTQFTAIFASTLTRAFTTAHALHDGQKEPKPPLTPSLLLREQYFGVAEGKPWSIHQEEGLSLEDHYARGIYPVLHKDHEKFPGAESLHDLAERAKQAIRELVLPLVWRAANEGKKGVHIAVVSHGLCISRLIAELLKNDADGPDNGDYRGLLNTAWTRVAVNVVGSIEGELLECDGNNSPPLAIRVTDVNRHSHINDIKRQKGGIGSAAYDPKQADIRAFFGGKVQAQEHSESNANDEVGVELDS</sequence>
<dbReference type="GO" id="GO:0043456">
    <property type="term" value="P:regulation of pentose-phosphate shunt"/>
    <property type="evidence" value="ECO:0007669"/>
    <property type="project" value="TreeGrafter"/>
</dbReference>
<feature type="binding site" evidence="2">
    <location>
        <position position="61"/>
    </location>
    <ligand>
        <name>substrate</name>
    </ligand>
</feature>
<organism evidence="4 5">
    <name type="scientific">Bondarzewia mesenterica</name>
    <dbReference type="NCBI Taxonomy" id="1095465"/>
    <lineage>
        <taxon>Eukaryota</taxon>
        <taxon>Fungi</taxon>
        <taxon>Dikarya</taxon>
        <taxon>Basidiomycota</taxon>
        <taxon>Agaricomycotina</taxon>
        <taxon>Agaricomycetes</taxon>
        <taxon>Russulales</taxon>
        <taxon>Bondarzewiaceae</taxon>
        <taxon>Bondarzewia</taxon>
    </lineage>
</organism>
<protein>
    <recommendedName>
        <fullName evidence="6">Phosphoglycerate mutase-like protein</fullName>
    </recommendedName>
</protein>
<dbReference type="PANTHER" id="PTHR46517">
    <property type="entry name" value="FRUCTOSE-2,6-BISPHOSPHATASE TIGAR"/>
    <property type="match status" value="1"/>
</dbReference>
<dbReference type="InterPro" id="IPR051695">
    <property type="entry name" value="Phosphoglycerate_Mutase"/>
</dbReference>
<feature type="region of interest" description="Disordered" evidence="3">
    <location>
        <begin position="273"/>
        <end position="292"/>
    </location>
</feature>
<evidence type="ECO:0000313" key="4">
    <source>
        <dbReference type="EMBL" id="THH20081.1"/>
    </source>
</evidence>
<dbReference type="Pfam" id="PF00300">
    <property type="entry name" value="His_Phos_1"/>
    <property type="match status" value="1"/>
</dbReference>
<dbReference type="OrthoDB" id="354304at2759"/>
<comment type="caution">
    <text evidence="4">The sequence shown here is derived from an EMBL/GenBank/DDBJ whole genome shotgun (WGS) entry which is preliminary data.</text>
</comment>
<keyword evidence="5" id="KW-1185">Reference proteome</keyword>
<keyword evidence="1" id="KW-0378">Hydrolase</keyword>
<evidence type="ECO:0000256" key="2">
    <source>
        <dbReference type="PIRSR" id="PIRSR613078-2"/>
    </source>
</evidence>
<dbReference type="GO" id="GO:0005829">
    <property type="term" value="C:cytosol"/>
    <property type="evidence" value="ECO:0007669"/>
    <property type="project" value="TreeGrafter"/>
</dbReference>
<accession>A0A4S4M6W6</accession>
<dbReference type="GO" id="GO:0004331">
    <property type="term" value="F:fructose-2,6-bisphosphate 2-phosphatase activity"/>
    <property type="evidence" value="ECO:0007669"/>
    <property type="project" value="TreeGrafter"/>
</dbReference>
<dbReference type="SUPFAM" id="SSF53254">
    <property type="entry name" value="Phosphoglycerate mutase-like"/>
    <property type="match status" value="1"/>
</dbReference>
<proteinExistence type="predicted"/>
<dbReference type="Gene3D" id="3.40.50.1240">
    <property type="entry name" value="Phosphoglycerate mutase-like"/>
    <property type="match status" value="1"/>
</dbReference>
<dbReference type="PANTHER" id="PTHR46517:SF1">
    <property type="entry name" value="FRUCTOSE-2,6-BISPHOSPHATASE TIGAR"/>
    <property type="match status" value="1"/>
</dbReference>
<evidence type="ECO:0008006" key="6">
    <source>
        <dbReference type="Google" id="ProtNLM"/>
    </source>
</evidence>
<dbReference type="AlphaFoldDB" id="A0A4S4M6W6"/>
<reference evidence="4 5" key="1">
    <citation type="submission" date="2019-02" db="EMBL/GenBank/DDBJ databases">
        <title>Genome sequencing of the rare red list fungi Bondarzewia mesenterica.</title>
        <authorList>
            <person name="Buettner E."/>
            <person name="Kellner H."/>
        </authorList>
    </citation>
    <scope>NUCLEOTIDE SEQUENCE [LARGE SCALE GENOMIC DNA]</scope>
    <source>
        <strain evidence="4 5">DSM 108281</strain>
    </source>
</reference>
<gene>
    <name evidence="4" type="ORF">EW146_g1183</name>
</gene>
<dbReference type="InterPro" id="IPR013078">
    <property type="entry name" value="His_Pase_superF_clade-1"/>
</dbReference>
<dbReference type="EMBL" id="SGPL01000029">
    <property type="protein sequence ID" value="THH20081.1"/>
    <property type="molecule type" value="Genomic_DNA"/>
</dbReference>
<dbReference type="CDD" id="cd07067">
    <property type="entry name" value="HP_PGM_like"/>
    <property type="match status" value="1"/>
</dbReference>
<dbReference type="InterPro" id="IPR029033">
    <property type="entry name" value="His_PPase_superfam"/>
</dbReference>
<name>A0A4S4M6W6_9AGAM</name>
<dbReference type="Proteomes" id="UP000310158">
    <property type="component" value="Unassembled WGS sequence"/>
</dbReference>
<evidence type="ECO:0000313" key="5">
    <source>
        <dbReference type="Proteomes" id="UP000310158"/>
    </source>
</evidence>
<evidence type="ECO:0000256" key="1">
    <source>
        <dbReference type="ARBA" id="ARBA00022801"/>
    </source>
</evidence>
<dbReference type="GO" id="GO:0045820">
    <property type="term" value="P:negative regulation of glycolytic process"/>
    <property type="evidence" value="ECO:0007669"/>
    <property type="project" value="TreeGrafter"/>
</dbReference>